<keyword evidence="3" id="KW-1185">Reference proteome</keyword>
<dbReference type="PANTHER" id="PTHR43762:SF1">
    <property type="entry name" value="D-ARABINONO-1,4-LACTONE OXIDASE"/>
    <property type="match status" value="1"/>
</dbReference>
<dbReference type="GO" id="GO:0071949">
    <property type="term" value="F:FAD binding"/>
    <property type="evidence" value="ECO:0007669"/>
    <property type="project" value="InterPro"/>
</dbReference>
<dbReference type="AlphaFoldDB" id="A0A9X2D2R4"/>
<dbReference type="Proteomes" id="UP001139721">
    <property type="component" value="Unassembled WGS sequence"/>
</dbReference>
<dbReference type="RefSeq" id="WP_250423048.1">
    <property type="nucleotide sequence ID" value="NZ_JAJKBJ010000020.1"/>
</dbReference>
<evidence type="ECO:0000259" key="1">
    <source>
        <dbReference type="PROSITE" id="PS51387"/>
    </source>
</evidence>
<sequence>MALTPKQQNKIVRLITDNNLDIDYSENTEWSNFCKTVNLSDVLVLKVYNLESAQAVIKKIYELNQQKNPEDRITCRVAAGGKDEEDYRSSELLETDNEKYNKSFSLTDLVSADIVINLVLANDVDAIQQVDATTVKIIPGPQIKAFDEILDRTFKLATQNPPSLINRVTPFGLAAVGGHGTDMRNGGYADNIKSITFLLMDGKLKKIDRTTNPEDFDTIVSAHLGLFGIVVEMELECKPAEKLECVQTAMSLPEFIDAVKTGKLPRKEYPMFSVYYAPTYEHDLTNTEIKNIKVMEYRSVPLNSEDRNIDVLARQMEQDLEVEIEEGLKVTDILALFPQLVPAYMKYVVTRFAIGRGQVISVGPAPDIYHYQVSYPWDINDFDCLFPVSDNFQEMIDSFIKVAKETQKAKDKGEAPVTFGAYARVFLNKDYPFSIAPGTHHNKKRFTCGFDVVSSPGAVGFEAFRDKMVHYFIRKFKAKLHWGKYVPLDKGIDYEEMYGDDLIKYRKVVKNWHIQNKLDIRRSPFLTEFPCKVLGLDEYIPAARFQKVQIFSMASSSSETIIDRVAALAKFMSWIEGQEIQDAHTQNLWRRVQDVHDKETNQAYYRTIERLEDYGEIGNRMIDMMSRLKEGQENYWNPYWMNSGTKLKNIIAEFEALPPTVLLDEVLNDKESNLYKAVNQPRISALTFLGAFGINRTKSVQMVEENTFADDSDDDIGYPY</sequence>
<dbReference type="InterPro" id="IPR010031">
    <property type="entry name" value="FAD_lactone_oxidase-like"/>
</dbReference>
<gene>
    <name evidence="2" type="ORF">LOX96_13785</name>
</gene>
<dbReference type="InterPro" id="IPR036318">
    <property type="entry name" value="FAD-bd_PCMH-like_sf"/>
</dbReference>
<dbReference type="InterPro" id="IPR016169">
    <property type="entry name" value="FAD-bd_PCMH_sub2"/>
</dbReference>
<evidence type="ECO:0000313" key="2">
    <source>
        <dbReference type="EMBL" id="MCL9685173.1"/>
    </source>
</evidence>
<reference evidence="2" key="1">
    <citation type="submission" date="2021-11" db="EMBL/GenBank/DDBJ databases">
        <title>Legionella maioricencis sp. nov., a new species isolated from hot water samples in Mallorca.</title>
        <authorList>
            <person name="Crespi S."/>
            <person name="Drasar V."/>
            <person name="Salva-Serra F."/>
            <person name="Jaen-Luchoro D."/>
            <person name="Pineiro-Iglesias B."/>
            <person name="Aliaga F."/>
            <person name="Fernandez-Juarez V."/>
            <person name="Coll G."/>
            <person name="Moore E.R.B."/>
            <person name="Bennasar-Figueras A."/>
        </authorList>
    </citation>
    <scope>NUCLEOTIDE SEQUENCE</scope>
    <source>
        <strain evidence="2">HCPI-6</strain>
    </source>
</reference>
<organism evidence="2 3">
    <name type="scientific">Legionella maioricensis</name>
    <dbReference type="NCBI Taxonomy" id="2896528"/>
    <lineage>
        <taxon>Bacteria</taxon>
        <taxon>Pseudomonadati</taxon>
        <taxon>Pseudomonadota</taxon>
        <taxon>Gammaproteobacteria</taxon>
        <taxon>Legionellales</taxon>
        <taxon>Legionellaceae</taxon>
        <taxon>Legionella</taxon>
    </lineage>
</organism>
<dbReference type="EMBL" id="JAJKBJ010000020">
    <property type="protein sequence ID" value="MCL9685173.1"/>
    <property type="molecule type" value="Genomic_DNA"/>
</dbReference>
<dbReference type="SUPFAM" id="SSF56176">
    <property type="entry name" value="FAD-binding/transporter-associated domain-like"/>
    <property type="match status" value="1"/>
</dbReference>
<dbReference type="GO" id="GO:0016899">
    <property type="term" value="F:oxidoreductase activity, acting on the CH-OH group of donors, oxygen as acceptor"/>
    <property type="evidence" value="ECO:0007669"/>
    <property type="project" value="InterPro"/>
</dbReference>
<dbReference type="PROSITE" id="PS51387">
    <property type="entry name" value="FAD_PCMH"/>
    <property type="match status" value="1"/>
</dbReference>
<evidence type="ECO:0000313" key="3">
    <source>
        <dbReference type="Proteomes" id="UP001139721"/>
    </source>
</evidence>
<feature type="domain" description="FAD-binding PCMH-type" evidence="1">
    <location>
        <begin position="37"/>
        <end position="240"/>
    </location>
</feature>
<accession>A0A9X2D2R4</accession>
<dbReference type="Gene3D" id="3.30.465.10">
    <property type="match status" value="1"/>
</dbReference>
<dbReference type="InterPro" id="IPR016166">
    <property type="entry name" value="FAD-bd_PCMH"/>
</dbReference>
<proteinExistence type="predicted"/>
<comment type="caution">
    <text evidence="2">The sequence shown here is derived from an EMBL/GenBank/DDBJ whole genome shotgun (WGS) entry which is preliminary data.</text>
</comment>
<name>A0A9X2D2R4_9GAMM</name>
<protein>
    <recommendedName>
        <fullName evidence="1">FAD-binding PCMH-type domain-containing protein</fullName>
    </recommendedName>
</protein>
<dbReference type="PANTHER" id="PTHR43762">
    <property type="entry name" value="L-GULONOLACTONE OXIDASE"/>
    <property type="match status" value="1"/>
</dbReference>